<dbReference type="SUPFAM" id="SSF48452">
    <property type="entry name" value="TPR-like"/>
    <property type="match status" value="2"/>
</dbReference>
<evidence type="ECO:0000313" key="2">
    <source>
        <dbReference type="Proteomes" id="UP000019140"/>
    </source>
</evidence>
<dbReference type="SMART" id="SM00028">
    <property type="entry name" value="TPR"/>
    <property type="match status" value="6"/>
</dbReference>
<dbReference type="PATRIC" id="fig|1429439.4.peg.7766"/>
<dbReference type="InterPro" id="IPR011990">
    <property type="entry name" value="TPR-like_helical_dom_sf"/>
</dbReference>
<comment type="caution">
    <text evidence="1">The sequence shown here is derived from an EMBL/GenBank/DDBJ whole genome shotgun (WGS) entry which is preliminary data.</text>
</comment>
<dbReference type="PANTHER" id="PTHR19959:SF119">
    <property type="entry name" value="FUNGAL LIPASE-LIKE DOMAIN-CONTAINING PROTEIN"/>
    <property type="match status" value="1"/>
</dbReference>
<reference evidence="1 2" key="1">
    <citation type="journal article" date="2014" name="Nature">
        <title>An environmental bacterial taxon with a large and distinct metabolic repertoire.</title>
        <authorList>
            <person name="Wilson M.C."/>
            <person name="Mori T."/>
            <person name="Ruckert C."/>
            <person name="Uria A.R."/>
            <person name="Helf M.J."/>
            <person name="Takada K."/>
            <person name="Gernert C."/>
            <person name="Steffens U.A."/>
            <person name="Heycke N."/>
            <person name="Schmitt S."/>
            <person name="Rinke C."/>
            <person name="Helfrich E.J."/>
            <person name="Brachmann A.O."/>
            <person name="Gurgui C."/>
            <person name="Wakimoto T."/>
            <person name="Kracht M."/>
            <person name="Crusemann M."/>
            <person name="Hentschel U."/>
            <person name="Abe I."/>
            <person name="Matsunaga S."/>
            <person name="Kalinowski J."/>
            <person name="Takeyama H."/>
            <person name="Piel J."/>
        </authorList>
    </citation>
    <scope>NUCLEOTIDE SEQUENCE [LARGE SCALE GENOMIC DNA]</scope>
    <source>
        <strain evidence="2">TSY2</strain>
    </source>
</reference>
<protein>
    <submittedName>
        <fullName evidence="1">Uncharacterized protein</fullName>
    </submittedName>
</protein>
<dbReference type="InterPro" id="IPR019734">
    <property type="entry name" value="TPR_rpt"/>
</dbReference>
<dbReference type="Gene3D" id="1.25.40.10">
    <property type="entry name" value="Tetratricopeptide repeat domain"/>
    <property type="match status" value="2"/>
</dbReference>
<organism evidence="1 2">
    <name type="scientific">Candidatus Entotheonella gemina</name>
    <dbReference type="NCBI Taxonomy" id="1429439"/>
    <lineage>
        <taxon>Bacteria</taxon>
        <taxon>Pseudomonadati</taxon>
        <taxon>Nitrospinota/Tectimicrobiota group</taxon>
        <taxon>Candidatus Tectimicrobiota</taxon>
        <taxon>Candidatus Entotheonellia</taxon>
        <taxon>Candidatus Entotheonellales</taxon>
        <taxon>Candidatus Entotheonellaceae</taxon>
        <taxon>Candidatus Entotheonella</taxon>
    </lineage>
</organism>
<dbReference type="AlphaFoldDB" id="W4LG10"/>
<dbReference type="PANTHER" id="PTHR19959">
    <property type="entry name" value="KINESIN LIGHT CHAIN"/>
    <property type="match status" value="1"/>
</dbReference>
<accession>W4LG10</accession>
<dbReference type="Proteomes" id="UP000019140">
    <property type="component" value="Unassembled WGS sequence"/>
</dbReference>
<keyword evidence="2" id="KW-1185">Reference proteome</keyword>
<dbReference type="HOGENOM" id="CLU_457708_0_0_7"/>
<gene>
    <name evidence="1" type="ORF">ETSY2_46720</name>
</gene>
<proteinExistence type="predicted"/>
<evidence type="ECO:0000313" key="1">
    <source>
        <dbReference type="EMBL" id="ETW96271.1"/>
    </source>
</evidence>
<dbReference type="EMBL" id="AZHX01002207">
    <property type="protein sequence ID" value="ETW96271.1"/>
    <property type="molecule type" value="Genomic_DNA"/>
</dbReference>
<sequence>MAFLAVATPTVFADQNVTADHGVAAGGDIRDTTITIGYSLEEVQAFVKAERQELKTTYQAQIKDLSQRLEVTQDAVIGFFAILKREHVPLEKMTETLAAIAQRHREMLDRLAVLDPDDPAIKALIREARTALAKGDYDRADLLLHRAEAAELEAARQAQAAANKRLLKSAVARAERGEISLTRLRYREAARHFKAASSLVPNLHPQEQGAYLRRSADALGEYGDQQGNNEALREAIAAYHEALGVLTQEHMPLDWAGTQNNLGNVLSRLGTREPGTSRLEAAVSAYRSALEERTRERVPLDWAATQTNLGNALRMLGEREPGTSRLEEAVAAFRSALEAYTRERVPLYWALTQNNLGIALSLLGERESGTSRLEEAVVAYRLALEERTRERVPLHWAMTQTNLADTLQALGEREPGTLRFEEAVGAYRLALEERTRERVPRDWAMTQNKLGTALSRLGERENSIEHLRQAEVAIQSVYSVYQEAGYRQYNEYFEKRLHALRQRIETLRSTTTPR</sequence>
<name>W4LG10_9BACT</name>